<evidence type="ECO:0000259" key="6">
    <source>
        <dbReference type="Pfam" id="PF02837"/>
    </source>
</evidence>
<accession>A0A146G3K6</accession>
<dbReference type="InterPro" id="IPR036156">
    <property type="entry name" value="Beta-gal/glucu_dom_sf"/>
</dbReference>
<dbReference type="Pfam" id="PF02836">
    <property type="entry name" value="Glyco_hydro_2_C"/>
    <property type="match status" value="1"/>
</dbReference>
<dbReference type="Gene3D" id="2.60.40.10">
    <property type="entry name" value="Immunoglobulins"/>
    <property type="match status" value="1"/>
</dbReference>
<evidence type="ECO:0000256" key="3">
    <source>
        <dbReference type="ARBA" id="ARBA00023295"/>
    </source>
</evidence>
<dbReference type="Pfam" id="PF02837">
    <property type="entry name" value="Glyco_hydro_2_N"/>
    <property type="match status" value="1"/>
</dbReference>
<evidence type="ECO:0000313" key="7">
    <source>
        <dbReference type="EMBL" id="GAT32230.1"/>
    </source>
</evidence>
<gene>
    <name evidence="7" type="ORF">TSACC_2628</name>
</gene>
<dbReference type="InterPro" id="IPR006102">
    <property type="entry name" value="Ig-like_GH2"/>
</dbReference>
<dbReference type="OrthoDB" id="9801077at2"/>
<evidence type="ECO:0000256" key="1">
    <source>
        <dbReference type="ARBA" id="ARBA00007401"/>
    </source>
</evidence>
<dbReference type="EMBL" id="BDCO01000002">
    <property type="protein sequence ID" value="GAT32230.1"/>
    <property type="molecule type" value="Genomic_DNA"/>
</dbReference>
<dbReference type="Pfam" id="PF00703">
    <property type="entry name" value="Glyco_hydro_2"/>
    <property type="match status" value="1"/>
</dbReference>
<proteinExistence type="inferred from homology"/>
<dbReference type="Gene3D" id="2.60.120.260">
    <property type="entry name" value="Galactose-binding domain-like"/>
    <property type="match status" value="1"/>
</dbReference>
<dbReference type="SUPFAM" id="SSF49785">
    <property type="entry name" value="Galactose-binding domain-like"/>
    <property type="match status" value="1"/>
</dbReference>
<protein>
    <submittedName>
        <fullName evidence="7">Glycosyl hydrolases family 2</fullName>
    </submittedName>
</protein>
<dbReference type="STRING" id="690879.TSACC_2628"/>
<dbReference type="SUPFAM" id="SSF49303">
    <property type="entry name" value="beta-Galactosidase/glucuronidase domain"/>
    <property type="match status" value="1"/>
</dbReference>
<keyword evidence="2 7" id="KW-0378">Hydrolase</keyword>
<comment type="similarity">
    <text evidence="1">Belongs to the glycosyl hydrolase 2 family.</text>
</comment>
<evidence type="ECO:0000259" key="5">
    <source>
        <dbReference type="Pfam" id="PF02836"/>
    </source>
</evidence>
<comment type="caution">
    <text evidence="7">The sequence shown here is derived from an EMBL/GenBank/DDBJ whole genome shotgun (WGS) entry which is preliminary data.</text>
</comment>
<dbReference type="GO" id="GO:0005975">
    <property type="term" value="P:carbohydrate metabolic process"/>
    <property type="evidence" value="ECO:0007669"/>
    <property type="project" value="InterPro"/>
</dbReference>
<organism evidence="7 8">
    <name type="scientific">Terrimicrobium sacchariphilum</name>
    <dbReference type="NCBI Taxonomy" id="690879"/>
    <lineage>
        <taxon>Bacteria</taxon>
        <taxon>Pseudomonadati</taxon>
        <taxon>Verrucomicrobiota</taxon>
        <taxon>Terrimicrobiia</taxon>
        <taxon>Terrimicrobiales</taxon>
        <taxon>Terrimicrobiaceae</taxon>
        <taxon>Terrimicrobium</taxon>
    </lineage>
</organism>
<dbReference type="SUPFAM" id="SSF51445">
    <property type="entry name" value="(Trans)glycosidases"/>
    <property type="match status" value="1"/>
</dbReference>
<evidence type="ECO:0000313" key="8">
    <source>
        <dbReference type="Proteomes" id="UP000076023"/>
    </source>
</evidence>
<sequence length="988" mass="109995">MSALFYGKNALKIITRVITFRLPMSPVTSVLSSSPKSSEKLHALKREIGGLWDFAVDPENQGGQRGWTEAPPAETRRVTTGMPWEYWEPGYDGAGWYWKEFTAPAATENSVSMLTFEAVSYWCECWLNGRKIGEHEGMSDSFSFDVSDVLLPGRKNHLVVRVINPPQNHEVDGLRSGAPLNQSDLPVGKAGWYYNYGGLWGKVWLEILPPVHFTDLAVTPSFENSRLDISWTAGKGEESEDVSLFFEVIEPKSGRTLKIGQRVLSGDAADSGEFSLRIDGLAEWTPDTPVLYDLRASISTRHSTHIVHRRFGIREFTIRDRQFHLNGRPIVLKGILQQRAYPRRLAGPASWRLAARELITLKRAGLNFLRIHLGPAEPWYLDIADRLGILVMMEPPIGWIANGPRTESRIAREIRALISAHRSRTCIVMWGLFNESFHLLGYAPGEMRDLAERMLHVARASDPSRLVIDTSGGYARASVQGAETMIHDTSRMDSSRFLSPQSDVVEKLTDVHVYCSLPPTNDTVEHYGRLDSGDQLLFLAEYGAAETPPDFPRVLDAYTRQEQETGLEDWRLHRDFYASLRQRFEAAGLAEEFGSVENWITAVNHARAGEVADITIAIRNNPNVAGFCLCQLADASGELFGVLDFWRRPKPLLKALSSAIADPAIGIEASPTWLATGQGLNATVRIVSDDKPVPGGELEITLHRPSGKAQSHRTVLPPGSTARVEILQPMQEAGIYRLEATLRCGDRTISSQTREIGVINETDRPEIEISGRLASPATEDLLRACKVQCEPFGNNHRDKSKVVLLEWNAIASSANSHWELLGQLRNIVETGGAAVILNPDTPMLYRWLLPQFVGVQPVMRTSTYLKRSPLLDGLGEPCVAGRLYSEILGDRWDNADDVTAAGGTVEIGAFSMNMWTRPATYFWGAAVYRLPIGRGTLFISHLNLLQTLETSPLSRQLLRNLLNYAGSQIRPGNEHRLLRRCIDRTGLA</sequence>
<dbReference type="GO" id="GO:0004553">
    <property type="term" value="F:hydrolase activity, hydrolyzing O-glycosyl compounds"/>
    <property type="evidence" value="ECO:0007669"/>
    <property type="project" value="InterPro"/>
</dbReference>
<feature type="domain" description="Glycoside hydrolase family 2 catalytic" evidence="5">
    <location>
        <begin position="317"/>
        <end position="472"/>
    </location>
</feature>
<dbReference type="InterPro" id="IPR006104">
    <property type="entry name" value="Glyco_hydro_2_N"/>
</dbReference>
<name>A0A146G3K6_TERSA</name>
<feature type="domain" description="Glycoside hydrolase family 2 immunoglobulin-like beta-sandwich" evidence="4">
    <location>
        <begin position="211"/>
        <end position="314"/>
    </location>
</feature>
<dbReference type="Gene3D" id="3.20.20.80">
    <property type="entry name" value="Glycosidases"/>
    <property type="match status" value="1"/>
</dbReference>
<evidence type="ECO:0000259" key="4">
    <source>
        <dbReference type="Pfam" id="PF00703"/>
    </source>
</evidence>
<dbReference type="InterPro" id="IPR051913">
    <property type="entry name" value="GH2_Domain-Containing"/>
</dbReference>
<feature type="domain" description="Glycosyl hydrolases family 2 sugar binding" evidence="6">
    <location>
        <begin position="89"/>
        <end position="164"/>
    </location>
</feature>
<evidence type="ECO:0000256" key="2">
    <source>
        <dbReference type="ARBA" id="ARBA00022801"/>
    </source>
</evidence>
<dbReference type="InterPro" id="IPR017853">
    <property type="entry name" value="GH"/>
</dbReference>
<dbReference type="PANTHER" id="PTHR42732:SF1">
    <property type="entry name" value="BETA-MANNOSIDASE"/>
    <property type="match status" value="1"/>
</dbReference>
<dbReference type="Proteomes" id="UP000076023">
    <property type="component" value="Unassembled WGS sequence"/>
</dbReference>
<dbReference type="PANTHER" id="PTHR42732">
    <property type="entry name" value="BETA-GALACTOSIDASE"/>
    <property type="match status" value="1"/>
</dbReference>
<dbReference type="AlphaFoldDB" id="A0A146G3K6"/>
<keyword evidence="3" id="KW-0326">Glycosidase</keyword>
<dbReference type="InParanoid" id="A0A146G3K6"/>
<dbReference type="InterPro" id="IPR013783">
    <property type="entry name" value="Ig-like_fold"/>
</dbReference>
<keyword evidence="8" id="KW-1185">Reference proteome</keyword>
<dbReference type="InterPro" id="IPR008979">
    <property type="entry name" value="Galactose-bd-like_sf"/>
</dbReference>
<reference evidence="8" key="1">
    <citation type="journal article" date="2017" name="Genome Announc.">
        <title>Draft Genome Sequence of Terrimicrobium sacchariphilum NM-5T, a Facultative Anaerobic Soil Bacterium of the Class Spartobacteria.</title>
        <authorList>
            <person name="Qiu Y.L."/>
            <person name="Tourlousse D.M."/>
            <person name="Matsuura N."/>
            <person name="Ohashi A."/>
            <person name="Sekiguchi Y."/>
        </authorList>
    </citation>
    <scope>NUCLEOTIDE SEQUENCE [LARGE SCALE GENOMIC DNA]</scope>
    <source>
        <strain evidence="8">NM-5</strain>
    </source>
</reference>
<dbReference type="InterPro" id="IPR006103">
    <property type="entry name" value="Glyco_hydro_2_cat"/>
</dbReference>